<evidence type="ECO:0000256" key="4">
    <source>
        <dbReference type="ARBA" id="ARBA00022801"/>
    </source>
</evidence>
<sequence>MRGTVVIIMRSAVALAFMGMFTMIQTGSALAWNGMGHEVVAAIAEKHLTATGRLWVGELLSAEGKTSIVEVARWADRIRDLKVGVQPSHLVRLPLDEREYDPAKQCKNHRCIIGAIDESVAALNDPALPTEAKVAALKYIVHLVGDIHQPLHASEDPGVFKVIFKGKEMTFHDVWDSAFIRSRKMSVHDIADMVDDFERGNAPAGGSTVSWAIESRNLARDVLLRDLGAQRATAMLVLPDDYLERHWPAVRLRLEQAGLRLASLLNGIRMR</sequence>
<keyword evidence="1" id="KW-0540">Nuclease</keyword>
<accession>A0ABT0IRR1</accession>
<dbReference type="CDD" id="cd11010">
    <property type="entry name" value="S1-P1_nuclease"/>
    <property type="match status" value="1"/>
</dbReference>
<dbReference type="Pfam" id="PF02265">
    <property type="entry name" value="S1-P1_nuclease"/>
    <property type="match status" value="1"/>
</dbReference>
<evidence type="ECO:0000313" key="8">
    <source>
        <dbReference type="Proteomes" id="UP001202827"/>
    </source>
</evidence>
<dbReference type="InterPro" id="IPR003154">
    <property type="entry name" value="S1/P1nuclease"/>
</dbReference>
<comment type="caution">
    <text evidence="7">The sequence shown here is derived from an EMBL/GenBank/DDBJ whole genome shotgun (WGS) entry which is preliminary data.</text>
</comment>
<keyword evidence="8" id="KW-1185">Reference proteome</keyword>
<proteinExistence type="predicted"/>
<dbReference type="PANTHER" id="PTHR33146:SF26">
    <property type="entry name" value="ENDONUCLEASE 4"/>
    <property type="match status" value="1"/>
</dbReference>
<dbReference type="Proteomes" id="UP001202827">
    <property type="component" value="Unassembled WGS sequence"/>
</dbReference>
<keyword evidence="6" id="KW-0325">Glycoprotein</keyword>
<evidence type="ECO:0000256" key="3">
    <source>
        <dbReference type="ARBA" id="ARBA00022759"/>
    </source>
</evidence>
<dbReference type="EMBL" id="JALPRY010000012">
    <property type="protein sequence ID" value="MCK8780572.1"/>
    <property type="molecule type" value="Genomic_DNA"/>
</dbReference>
<reference evidence="7 8" key="1">
    <citation type="submission" date="2022-04" db="EMBL/GenBank/DDBJ databases">
        <title>Rhizobium coralii sp. nov., isolated from coral Turbinaria peltata.</title>
        <authorList>
            <person name="Sun H."/>
        </authorList>
    </citation>
    <scope>NUCLEOTIDE SEQUENCE [LARGE SCALE GENOMIC DNA]</scope>
    <source>
        <strain evidence="7 8">NTR19</strain>
    </source>
</reference>
<gene>
    <name evidence="7" type="ORF">M0654_11300</name>
</gene>
<dbReference type="RefSeq" id="WP_248683181.1">
    <property type="nucleotide sequence ID" value="NZ_JALPRY010000012.1"/>
</dbReference>
<keyword evidence="5" id="KW-1015">Disulfide bond</keyword>
<evidence type="ECO:0000256" key="2">
    <source>
        <dbReference type="ARBA" id="ARBA00022723"/>
    </source>
</evidence>
<keyword evidence="4" id="KW-0378">Hydrolase</keyword>
<keyword evidence="3" id="KW-0255">Endonuclease</keyword>
<keyword evidence="2" id="KW-0479">Metal-binding</keyword>
<organism evidence="7 8">
    <name type="scientific">Neorhizobium turbinariae</name>
    <dbReference type="NCBI Taxonomy" id="2937795"/>
    <lineage>
        <taxon>Bacteria</taxon>
        <taxon>Pseudomonadati</taxon>
        <taxon>Pseudomonadota</taxon>
        <taxon>Alphaproteobacteria</taxon>
        <taxon>Hyphomicrobiales</taxon>
        <taxon>Rhizobiaceae</taxon>
        <taxon>Rhizobium/Agrobacterium group</taxon>
        <taxon>Neorhizobium</taxon>
    </lineage>
</organism>
<evidence type="ECO:0000313" key="7">
    <source>
        <dbReference type="EMBL" id="MCK8780572.1"/>
    </source>
</evidence>
<dbReference type="Gene3D" id="1.10.575.10">
    <property type="entry name" value="P1 Nuclease"/>
    <property type="match status" value="1"/>
</dbReference>
<dbReference type="SUPFAM" id="SSF48537">
    <property type="entry name" value="Phospholipase C/P1 nuclease"/>
    <property type="match status" value="1"/>
</dbReference>
<evidence type="ECO:0000256" key="6">
    <source>
        <dbReference type="ARBA" id="ARBA00023180"/>
    </source>
</evidence>
<evidence type="ECO:0000256" key="1">
    <source>
        <dbReference type="ARBA" id="ARBA00022722"/>
    </source>
</evidence>
<evidence type="ECO:0000256" key="5">
    <source>
        <dbReference type="ARBA" id="ARBA00023157"/>
    </source>
</evidence>
<protein>
    <submittedName>
        <fullName evidence="7">S1/P1 nuclease</fullName>
    </submittedName>
</protein>
<name>A0ABT0IRR1_9HYPH</name>
<dbReference type="PANTHER" id="PTHR33146">
    <property type="entry name" value="ENDONUCLEASE 4"/>
    <property type="match status" value="1"/>
</dbReference>
<dbReference type="InterPro" id="IPR008947">
    <property type="entry name" value="PLipase_C/P1_nuclease_dom_sf"/>
</dbReference>